<keyword evidence="4" id="KW-0325">Glycoprotein</keyword>
<dbReference type="PANTHER" id="PTHR22835">
    <property type="entry name" value="ZINC FINGER FYVE DOMAIN CONTAINING PROTEIN"/>
    <property type="match status" value="1"/>
</dbReference>
<dbReference type="InterPro" id="IPR036514">
    <property type="entry name" value="SGNH_hydro_sf"/>
</dbReference>
<evidence type="ECO:0000256" key="5">
    <source>
        <dbReference type="SAM" id="SignalP"/>
    </source>
</evidence>
<organism evidence="6 7">
    <name type="scientific">Rhynchospora pubera</name>
    <dbReference type="NCBI Taxonomy" id="906938"/>
    <lineage>
        <taxon>Eukaryota</taxon>
        <taxon>Viridiplantae</taxon>
        <taxon>Streptophyta</taxon>
        <taxon>Embryophyta</taxon>
        <taxon>Tracheophyta</taxon>
        <taxon>Spermatophyta</taxon>
        <taxon>Magnoliopsida</taxon>
        <taxon>Liliopsida</taxon>
        <taxon>Poales</taxon>
        <taxon>Cyperaceae</taxon>
        <taxon>Cyperoideae</taxon>
        <taxon>Rhynchosporeae</taxon>
        <taxon>Rhynchospora</taxon>
    </lineage>
</organism>
<proteinExistence type="inferred from homology"/>
<dbReference type="EMBL" id="JAMFTS010000002">
    <property type="protein sequence ID" value="KAJ4794653.1"/>
    <property type="molecule type" value="Genomic_DNA"/>
</dbReference>
<feature type="signal peptide" evidence="5">
    <location>
        <begin position="1"/>
        <end position="25"/>
    </location>
</feature>
<dbReference type="PANTHER" id="PTHR22835:SF681">
    <property type="entry name" value="OS01G0216300 PROTEIN"/>
    <property type="match status" value="1"/>
</dbReference>
<evidence type="ECO:0000313" key="7">
    <source>
        <dbReference type="Proteomes" id="UP001140206"/>
    </source>
</evidence>
<dbReference type="Gene3D" id="3.40.50.1110">
    <property type="entry name" value="SGNH hydrolase"/>
    <property type="match status" value="1"/>
</dbReference>
<evidence type="ECO:0000256" key="3">
    <source>
        <dbReference type="ARBA" id="ARBA00022801"/>
    </source>
</evidence>
<sequence>MKRTAFIILSFLFVLLLFQVTPSHGFDSIFSFGDSYTDTGNLNVLAKTLNIPVFTDKLPYGETFFHRPSNRCSDGRLIVDFLAEEFGLPFLKPYLAKSGSYRQGANFAVAGATALDPTFFKKHNLKTIAAPLNISLDFQLQWFKELKPSLCKTTKDCRDYFGRSLFIVGEIGGNDYIDMFVSGLSMEQVKLHAHTIIQTIARTIKEVLDQGAGTVVVPGNIPMGCLPTILTMLKSNKYYSYDQKTGCLKRYNIVSTYHNTLLLEAINEFRYKYPKAKIIYADYYKPLSNFVMYPKRYGFTYNPLVACCGKGGKYNWSTTELCGMPHVAACQNPSASLNWDGVHLTEAAYRYITNSWLKGPYAVPPILEDHWVRLDRWKKEEEEGRSGKKYWEMCNFVKSLDCL</sequence>
<gene>
    <name evidence="6" type="ORF">LUZ62_045899</name>
</gene>
<dbReference type="Proteomes" id="UP001140206">
    <property type="component" value="Chromosome 2"/>
</dbReference>
<dbReference type="SUPFAM" id="SSF52266">
    <property type="entry name" value="SGNH hydrolase"/>
    <property type="match status" value="1"/>
</dbReference>
<feature type="chain" id="PRO_5043350360" evidence="5">
    <location>
        <begin position="26"/>
        <end position="403"/>
    </location>
</feature>
<dbReference type="AlphaFoldDB" id="A0AAV8FN44"/>
<evidence type="ECO:0000256" key="4">
    <source>
        <dbReference type="ARBA" id="ARBA00023180"/>
    </source>
</evidence>
<name>A0AAV8FN44_9POAL</name>
<dbReference type="InterPro" id="IPR001087">
    <property type="entry name" value="GDSL"/>
</dbReference>
<protein>
    <submittedName>
        <fullName evidence="6">GDSL esterase/lipase</fullName>
    </submittedName>
</protein>
<comment type="similarity">
    <text evidence="1">Belongs to the 'GDSL' lipolytic enzyme family.</text>
</comment>
<keyword evidence="7" id="KW-1185">Reference proteome</keyword>
<evidence type="ECO:0000256" key="1">
    <source>
        <dbReference type="ARBA" id="ARBA00008668"/>
    </source>
</evidence>
<reference evidence="6" key="1">
    <citation type="submission" date="2022-08" db="EMBL/GenBank/DDBJ databases">
        <authorList>
            <person name="Marques A."/>
        </authorList>
    </citation>
    <scope>NUCLEOTIDE SEQUENCE</scope>
    <source>
        <strain evidence="6">RhyPub2mFocal</strain>
        <tissue evidence="6">Leaves</tissue>
    </source>
</reference>
<dbReference type="InterPro" id="IPR035669">
    <property type="entry name" value="SGNH_plant_lipase-like"/>
</dbReference>
<evidence type="ECO:0000256" key="2">
    <source>
        <dbReference type="ARBA" id="ARBA00022729"/>
    </source>
</evidence>
<dbReference type="GO" id="GO:0016788">
    <property type="term" value="F:hydrolase activity, acting on ester bonds"/>
    <property type="evidence" value="ECO:0007669"/>
    <property type="project" value="InterPro"/>
</dbReference>
<accession>A0AAV8FN44</accession>
<comment type="caution">
    <text evidence="6">The sequence shown here is derived from an EMBL/GenBank/DDBJ whole genome shotgun (WGS) entry which is preliminary data.</text>
</comment>
<evidence type="ECO:0000313" key="6">
    <source>
        <dbReference type="EMBL" id="KAJ4794653.1"/>
    </source>
</evidence>
<dbReference type="Pfam" id="PF00657">
    <property type="entry name" value="Lipase_GDSL"/>
    <property type="match status" value="1"/>
</dbReference>
<keyword evidence="2 5" id="KW-0732">Signal</keyword>
<dbReference type="CDD" id="cd01837">
    <property type="entry name" value="SGNH_plant_lipase_like"/>
    <property type="match status" value="1"/>
</dbReference>
<keyword evidence="3" id="KW-0378">Hydrolase</keyword>